<dbReference type="PANTHER" id="PTHR48086">
    <property type="entry name" value="SODIUM/PROLINE SYMPORTER-RELATED"/>
    <property type="match status" value="1"/>
</dbReference>
<reference evidence="13" key="1">
    <citation type="submission" date="2018-05" db="EMBL/GenBank/DDBJ databases">
        <authorList>
            <person name="Lanie J.A."/>
            <person name="Ng W.-L."/>
            <person name="Kazmierczak K.M."/>
            <person name="Andrzejewski T.M."/>
            <person name="Davidsen T.M."/>
            <person name="Wayne K.J."/>
            <person name="Tettelin H."/>
            <person name="Glass J.I."/>
            <person name="Rusch D."/>
            <person name="Podicherti R."/>
            <person name="Tsui H.-C.T."/>
            <person name="Winkler M.E."/>
        </authorList>
    </citation>
    <scope>NUCLEOTIDE SEQUENCE</scope>
</reference>
<accession>A0A382ILP6</accession>
<keyword evidence="6" id="KW-0769">Symport</keyword>
<feature type="non-terminal residue" evidence="13">
    <location>
        <position position="98"/>
    </location>
</feature>
<evidence type="ECO:0000256" key="2">
    <source>
        <dbReference type="ARBA" id="ARBA00006434"/>
    </source>
</evidence>
<keyword evidence="9" id="KW-0406">Ion transport</keyword>
<dbReference type="GO" id="GO:0005298">
    <property type="term" value="F:proline:sodium symporter activity"/>
    <property type="evidence" value="ECO:0007669"/>
    <property type="project" value="TreeGrafter"/>
</dbReference>
<name>A0A382ILP6_9ZZZZ</name>
<feature type="transmembrane region" description="Helical" evidence="12">
    <location>
        <begin position="68"/>
        <end position="90"/>
    </location>
</feature>
<dbReference type="InterPro" id="IPR038377">
    <property type="entry name" value="Na/Glc_symporter_sf"/>
</dbReference>
<gene>
    <name evidence="13" type="ORF">METZ01_LOCUS252991</name>
</gene>
<evidence type="ECO:0000256" key="6">
    <source>
        <dbReference type="ARBA" id="ARBA00022847"/>
    </source>
</evidence>
<dbReference type="Pfam" id="PF00474">
    <property type="entry name" value="SSF"/>
    <property type="match status" value="1"/>
</dbReference>
<comment type="subcellular location">
    <subcellularLocation>
        <location evidence="1">Cell membrane</location>
        <topology evidence="1">Multi-pass membrane protein</topology>
    </subcellularLocation>
</comment>
<evidence type="ECO:0000256" key="5">
    <source>
        <dbReference type="ARBA" id="ARBA00022692"/>
    </source>
</evidence>
<evidence type="ECO:0000256" key="8">
    <source>
        <dbReference type="ARBA" id="ARBA00023053"/>
    </source>
</evidence>
<sequence length="98" mass="10593">MSFDTPLLITFIVYLMGILYLGVRGYRRTHDLGDYILGGRKLGPVVTALSAGASDMSGWLLLGLPGAIYLAGLSEIWIGVGLVIGAYYNWVFVAKPLI</sequence>
<evidence type="ECO:0000313" key="13">
    <source>
        <dbReference type="EMBL" id="SVC00137.1"/>
    </source>
</evidence>
<evidence type="ECO:0000256" key="11">
    <source>
        <dbReference type="ARBA" id="ARBA00023201"/>
    </source>
</evidence>
<organism evidence="13">
    <name type="scientific">marine metagenome</name>
    <dbReference type="NCBI Taxonomy" id="408172"/>
    <lineage>
        <taxon>unclassified sequences</taxon>
        <taxon>metagenomes</taxon>
        <taxon>ecological metagenomes</taxon>
    </lineage>
</organism>
<comment type="similarity">
    <text evidence="2">Belongs to the sodium:solute symporter (SSF) (TC 2.A.21) family.</text>
</comment>
<keyword evidence="8" id="KW-0915">Sodium</keyword>
<evidence type="ECO:0000256" key="10">
    <source>
        <dbReference type="ARBA" id="ARBA00023136"/>
    </source>
</evidence>
<dbReference type="PROSITE" id="PS50283">
    <property type="entry name" value="NA_SOLUT_SYMP_3"/>
    <property type="match status" value="1"/>
</dbReference>
<evidence type="ECO:0000256" key="12">
    <source>
        <dbReference type="SAM" id="Phobius"/>
    </source>
</evidence>
<dbReference type="AlphaFoldDB" id="A0A382ILP6"/>
<keyword evidence="5 12" id="KW-0812">Transmembrane</keyword>
<evidence type="ECO:0000256" key="3">
    <source>
        <dbReference type="ARBA" id="ARBA00022448"/>
    </source>
</evidence>
<dbReference type="GO" id="GO:0015193">
    <property type="term" value="F:L-proline transmembrane transporter activity"/>
    <property type="evidence" value="ECO:0007669"/>
    <property type="project" value="TreeGrafter"/>
</dbReference>
<evidence type="ECO:0000256" key="4">
    <source>
        <dbReference type="ARBA" id="ARBA00022475"/>
    </source>
</evidence>
<proteinExistence type="inferred from homology"/>
<keyword evidence="3" id="KW-0813">Transport</keyword>
<dbReference type="Gene3D" id="1.20.1730.10">
    <property type="entry name" value="Sodium/glucose cotransporter"/>
    <property type="match status" value="1"/>
</dbReference>
<dbReference type="InterPro" id="IPR050277">
    <property type="entry name" value="Sodium:Solute_Symporter"/>
</dbReference>
<protein>
    <recommendedName>
        <fullName evidence="14">Sodium:proline symporter</fullName>
    </recommendedName>
</protein>
<evidence type="ECO:0000256" key="1">
    <source>
        <dbReference type="ARBA" id="ARBA00004651"/>
    </source>
</evidence>
<feature type="transmembrane region" description="Helical" evidence="12">
    <location>
        <begin position="6"/>
        <end position="23"/>
    </location>
</feature>
<keyword evidence="4" id="KW-1003">Cell membrane</keyword>
<dbReference type="EMBL" id="UINC01067955">
    <property type="protein sequence ID" value="SVC00137.1"/>
    <property type="molecule type" value="Genomic_DNA"/>
</dbReference>
<dbReference type="GO" id="GO:0015824">
    <property type="term" value="P:proline transport"/>
    <property type="evidence" value="ECO:0007669"/>
    <property type="project" value="TreeGrafter"/>
</dbReference>
<dbReference type="InterPro" id="IPR001734">
    <property type="entry name" value="Na/solute_symporter"/>
</dbReference>
<evidence type="ECO:0000256" key="9">
    <source>
        <dbReference type="ARBA" id="ARBA00023065"/>
    </source>
</evidence>
<keyword evidence="10 12" id="KW-0472">Membrane</keyword>
<evidence type="ECO:0008006" key="14">
    <source>
        <dbReference type="Google" id="ProtNLM"/>
    </source>
</evidence>
<keyword evidence="7 12" id="KW-1133">Transmembrane helix</keyword>
<dbReference type="GO" id="GO:0005886">
    <property type="term" value="C:plasma membrane"/>
    <property type="evidence" value="ECO:0007669"/>
    <property type="project" value="UniProtKB-SubCell"/>
</dbReference>
<dbReference type="PANTHER" id="PTHR48086:SF3">
    <property type="entry name" value="SODIUM_PROLINE SYMPORTER"/>
    <property type="match status" value="1"/>
</dbReference>
<evidence type="ECO:0000256" key="7">
    <source>
        <dbReference type="ARBA" id="ARBA00022989"/>
    </source>
</evidence>
<keyword evidence="11" id="KW-0739">Sodium transport</keyword>